<dbReference type="FunFam" id="3.40.980.10:FF:000001">
    <property type="entry name" value="Molybdopterin molybdenumtransferase"/>
    <property type="match status" value="1"/>
</dbReference>
<dbReference type="InterPro" id="IPR005110">
    <property type="entry name" value="MoeA_linker/N"/>
</dbReference>
<dbReference type="SUPFAM" id="SSF63867">
    <property type="entry name" value="MoeA C-terminal domain-like"/>
    <property type="match status" value="1"/>
</dbReference>
<accession>A0A0E3PVQ0</accession>
<dbReference type="Proteomes" id="UP000033058">
    <property type="component" value="Chromosome"/>
</dbReference>
<sequence length="664" mass="71282">MPGNAIKLKNNLKTDKTQGLMLMKRKEFRELVSVEEARKIINSLKVTPEKEYLALENAYGKTLAEDIITEINVPPFPRAVMDGYAVRAEDTYAGSEKVPVKLKLLGNIPAGSDEKFRISAGEAVEIATGAPIPEGADAVVMVEYTYEENETVSVLGAVTAGENIMKAGSDIRKGERVLRRGRKLGTREIGVLASTGKKEVPVLRLPIGIISTGDELVSPGENLTQGKVYDANSYTLYAGVKECGASPLLYGIVKDDENLMEKVLETAISECALILTSGSTSSGSGDVMYRLIDRAGETLAHGVNIKPGKPVVIGVIKSVPIIGLPGNPTSALMIFNEFVAPLLRKSLGAGAGTRKTEKGIMGTDLRSEGRQQLLPVGMVRGRVYPADRGSGAITSLSGADGFIEIPPKTEFIESGTPVEVTLFGEVEKPDLQISGGFCPGLDVLEDLSGLRFRTLYTGSSGGFSAIAAKTADIAGVNLPSKSKGQAEALYNIPIMKNMELSEAVLVRGYRREVGLLVRLDSTIKGLEDLPGKHLINRNRGSGIRALLDLKIEELAGEKEINKKEFTDSIHGYSSGAKSEVAVCEAVLSGKADSGVGLRNCAEKNNDIKFIKIAEEEYDFLIRKEVLDTPEVQKFLQTLGSKEFASKLPAGLQVCERTGEIIYNE</sequence>
<dbReference type="Pfam" id="PF03453">
    <property type="entry name" value="MoeA_N"/>
    <property type="match status" value="1"/>
</dbReference>
<dbReference type="GO" id="GO:0061599">
    <property type="term" value="F:molybdopterin molybdotransferase activity"/>
    <property type="evidence" value="ECO:0007669"/>
    <property type="project" value="TreeGrafter"/>
</dbReference>
<evidence type="ECO:0000256" key="1">
    <source>
        <dbReference type="ARBA" id="ARBA00005046"/>
    </source>
</evidence>
<dbReference type="Gene3D" id="2.40.340.10">
    <property type="entry name" value="MoeA, C-terminal, domain IV"/>
    <property type="match status" value="1"/>
</dbReference>
<dbReference type="SUPFAM" id="SSF53850">
    <property type="entry name" value="Periplasmic binding protein-like II"/>
    <property type="match status" value="1"/>
</dbReference>
<gene>
    <name evidence="4" type="ORF">MSMAW_0262</name>
</gene>
<dbReference type="HOGENOM" id="CLU_010186_3_0_2"/>
<feature type="domain" description="MoaB/Mog" evidence="3">
    <location>
        <begin position="208"/>
        <end position="345"/>
    </location>
</feature>
<dbReference type="PROSITE" id="PS01079">
    <property type="entry name" value="MOCF_BIOSYNTHESIS_2"/>
    <property type="match status" value="1"/>
</dbReference>
<reference evidence="4 5" key="1">
    <citation type="submission" date="2014-07" db="EMBL/GenBank/DDBJ databases">
        <title>Methanogenic archaea and the global carbon cycle.</title>
        <authorList>
            <person name="Henriksen J.R."/>
            <person name="Luke J."/>
            <person name="Reinhart S."/>
            <person name="Benedict M.N."/>
            <person name="Youngblut N.D."/>
            <person name="Metcalf M.E."/>
            <person name="Whitaker R.J."/>
            <person name="Metcalf W.W."/>
        </authorList>
    </citation>
    <scope>NUCLEOTIDE SEQUENCE [LARGE SCALE GENOMIC DNA]</scope>
    <source>
        <strain evidence="4 5">WWM610</strain>
    </source>
</reference>
<dbReference type="Pfam" id="PF12727">
    <property type="entry name" value="PBP_like"/>
    <property type="match status" value="1"/>
</dbReference>
<dbReference type="Pfam" id="PF00994">
    <property type="entry name" value="MoCF_biosynth"/>
    <property type="match status" value="1"/>
</dbReference>
<evidence type="ECO:0000313" key="4">
    <source>
        <dbReference type="EMBL" id="AKB39253.1"/>
    </source>
</evidence>
<dbReference type="Gene3D" id="3.40.980.10">
    <property type="entry name" value="MoaB/Mog-like domain"/>
    <property type="match status" value="1"/>
</dbReference>
<evidence type="ECO:0000256" key="2">
    <source>
        <dbReference type="ARBA" id="ARBA00023150"/>
    </source>
</evidence>
<dbReference type="Pfam" id="PF03454">
    <property type="entry name" value="MoeA_C"/>
    <property type="match status" value="1"/>
</dbReference>
<dbReference type="InterPro" id="IPR008284">
    <property type="entry name" value="MoCF_biosynth_CS"/>
</dbReference>
<dbReference type="PANTHER" id="PTHR10192:SF5">
    <property type="entry name" value="GEPHYRIN"/>
    <property type="match status" value="1"/>
</dbReference>
<dbReference type="InterPro" id="IPR038987">
    <property type="entry name" value="MoeA-like"/>
</dbReference>
<dbReference type="EMBL" id="CP009509">
    <property type="protein sequence ID" value="AKB39253.1"/>
    <property type="molecule type" value="Genomic_DNA"/>
</dbReference>
<organism evidence="4 5">
    <name type="scientific">Methanosarcina mazei WWM610</name>
    <dbReference type="NCBI Taxonomy" id="1434117"/>
    <lineage>
        <taxon>Archaea</taxon>
        <taxon>Methanobacteriati</taxon>
        <taxon>Methanobacteriota</taxon>
        <taxon>Stenosarchaea group</taxon>
        <taxon>Methanomicrobia</taxon>
        <taxon>Methanosarcinales</taxon>
        <taxon>Methanosarcinaceae</taxon>
        <taxon>Methanosarcina</taxon>
    </lineage>
</organism>
<dbReference type="PANTHER" id="PTHR10192">
    <property type="entry name" value="MOLYBDOPTERIN BIOSYNTHESIS PROTEIN"/>
    <property type="match status" value="1"/>
</dbReference>
<dbReference type="NCBIfam" id="NF011068">
    <property type="entry name" value="PRK14498.1"/>
    <property type="match status" value="1"/>
</dbReference>
<keyword evidence="2" id="KW-0501">Molybdenum cofactor biosynthesis</keyword>
<dbReference type="Gene3D" id="3.90.105.10">
    <property type="entry name" value="Molybdopterin biosynthesis moea protein, domain 2"/>
    <property type="match status" value="1"/>
</dbReference>
<comment type="pathway">
    <text evidence="1">Cofactor biosynthesis; molybdopterin biosynthesis.</text>
</comment>
<dbReference type="UniPathway" id="UPA00344"/>
<dbReference type="SUPFAM" id="SSF53218">
    <property type="entry name" value="Molybdenum cofactor biosynthesis proteins"/>
    <property type="match status" value="1"/>
</dbReference>
<dbReference type="FunFam" id="2.170.190.11:FF:000001">
    <property type="entry name" value="Molybdopterin molybdenumtransferase"/>
    <property type="match status" value="1"/>
</dbReference>
<evidence type="ECO:0000259" key="3">
    <source>
        <dbReference type="SMART" id="SM00852"/>
    </source>
</evidence>
<dbReference type="InterPro" id="IPR024370">
    <property type="entry name" value="PBP_domain"/>
</dbReference>
<dbReference type="GO" id="GO:0006777">
    <property type="term" value="P:Mo-molybdopterin cofactor biosynthetic process"/>
    <property type="evidence" value="ECO:0007669"/>
    <property type="project" value="UniProtKB-KW"/>
</dbReference>
<dbReference type="NCBIfam" id="TIGR00177">
    <property type="entry name" value="molyb_syn"/>
    <property type="match status" value="1"/>
</dbReference>
<dbReference type="SMART" id="SM00852">
    <property type="entry name" value="MoCF_biosynth"/>
    <property type="match status" value="1"/>
</dbReference>
<dbReference type="PATRIC" id="fig|1434117.4.peg.320"/>
<dbReference type="SUPFAM" id="SSF63882">
    <property type="entry name" value="MoeA N-terminal region -like"/>
    <property type="match status" value="1"/>
</dbReference>
<dbReference type="InterPro" id="IPR001453">
    <property type="entry name" value="MoaB/Mog_dom"/>
</dbReference>
<protein>
    <submittedName>
        <fullName evidence="4">Molybdopterin biosynthesis protein MoeA</fullName>
    </submittedName>
</protein>
<evidence type="ECO:0000313" key="5">
    <source>
        <dbReference type="Proteomes" id="UP000033058"/>
    </source>
</evidence>
<dbReference type="NCBIfam" id="NF045515">
    <property type="entry name" value="Glp_gephyrin"/>
    <property type="match status" value="1"/>
</dbReference>
<name>A0A0E3PVQ0_METMZ</name>
<dbReference type="Gene3D" id="2.170.190.11">
    <property type="entry name" value="Molybdopterin biosynthesis moea protein, domain 3"/>
    <property type="match status" value="1"/>
</dbReference>
<dbReference type="InterPro" id="IPR036425">
    <property type="entry name" value="MoaB/Mog-like_dom_sf"/>
</dbReference>
<dbReference type="InterPro" id="IPR036688">
    <property type="entry name" value="MoeA_C_domain_IV_sf"/>
</dbReference>
<dbReference type="InterPro" id="IPR005111">
    <property type="entry name" value="MoeA_C_domain_IV"/>
</dbReference>
<dbReference type="CDD" id="cd00887">
    <property type="entry name" value="MoeA"/>
    <property type="match status" value="1"/>
</dbReference>
<proteinExistence type="predicted"/>
<dbReference type="AlphaFoldDB" id="A0A0E3PVQ0"/>
<dbReference type="InterPro" id="IPR036135">
    <property type="entry name" value="MoeA_linker/N_sf"/>
</dbReference>
<dbReference type="GO" id="GO:0005737">
    <property type="term" value="C:cytoplasm"/>
    <property type="evidence" value="ECO:0007669"/>
    <property type="project" value="TreeGrafter"/>
</dbReference>